<keyword evidence="3 8" id="KW-0699">rRNA-binding</keyword>
<comment type="subunit">
    <text evidence="8">Part of the 50S ribosomal subunit.</text>
</comment>
<evidence type="ECO:0000256" key="2">
    <source>
        <dbReference type="ARBA" id="ARBA00010528"/>
    </source>
</evidence>
<protein>
    <recommendedName>
        <fullName evidence="7 8">Large ribosomal subunit protein uL4c</fullName>
    </recommendedName>
</protein>
<keyword evidence="6 8" id="KW-0687">Ribonucleoprotein</keyword>
<comment type="subcellular location">
    <subcellularLocation>
        <location evidence="8">Plastid</location>
        <location evidence="8">Chloroplast</location>
    </subcellularLocation>
</comment>
<dbReference type="SUPFAM" id="SSF52166">
    <property type="entry name" value="Ribosomal protein L4"/>
    <property type="match status" value="1"/>
</dbReference>
<dbReference type="GO" id="GO:0006412">
    <property type="term" value="P:translation"/>
    <property type="evidence" value="ECO:0007669"/>
    <property type="project" value="UniProtKB-UniRule"/>
</dbReference>
<evidence type="ECO:0000256" key="8">
    <source>
        <dbReference type="HAMAP-Rule" id="MF_01328"/>
    </source>
</evidence>
<dbReference type="RefSeq" id="YP_009369894.1">
    <property type="nucleotide sequence ID" value="NC_034776.1"/>
</dbReference>
<comment type="similarity">
    <text evidence="2 8">Belongs to the universal ribosomal protein uL4 family.</text>
</comment>
<name>A0A1Y9TLV0_9RHOD</name>
<evidence type="ECO:0000313" key="10">
    <source>
        <dbReference type="EMBL" id="ARO90582.1"/>
    </source>
</evidence>
<dbReference type="InterPro" id="IPR013005">
    <property type="entry name" value="Ribosomal_uL4-like"/>
</dbReference>
<evidence type="ECO:0000256" key="9">
    <source>
        <dbReference type="SAM" id="MobiDB-lite"/>
    </source>
</evidence>
<dbReference type="GeneID" id="32891401"/>
<keyword evidence="10" id="KW-0150">Chloroplast</keyword>
<feature type="compositionally biased region" description="Low complexity" evidence="9">
    <location>
        <begin position="46"/>
        <end position="56"/>
    </location>
</feature>
<dbReference type="GO" id="GO:0003735">
    <property type="term" value="F:structural constituent of ribosome"/>
    <property type="evidence" value="ECO:0007669"/>
    <property type="project" value="InterPro"/>
</dbReference>
<dbReference type="PANTHER" id="PTHR10746:SF17">
    <property type="entry name" value="LARGE RIBOSOMAL SUBUNIT PROTEIN UL4C"/>
    <property type="match status" value="1"/>
</dbReference>
<sequence>MVLQTTVIYNVHDLESSYQHKITLNLSIADAKAAYVVHRALVAQRTSQRQGTSSSKTRSEVRGGGRKPWKQKGTGKARVGSNRSPLWRGGGVVFGPSSDINYNKKINQKELQLALRTVLYNKYNNILVVKQFDASFNNPSTKKILSIFKIWKIDLNSKILLIVNTKNLNLYLSIRNLPNINIIAANNLNVIDLLNHNLVVITTDALLKINEVYNV</sequence>
<dbReference type="Pfam" id="PF00573">
    <property type="entry name" value="Ribosomal_L4"/>
    <property type="match status" value="1"/>
</dbReference>
<comment type="function">
    <text evidence="1 8">Probably binds the 23S rRNA.</text>
</comment>
<feature type="region of interest" description="Disordered" evidence="9">
    <location>
        <begin position="46"/>
        <end position="84"/>
    </location>
</feature>
<gene>
    <name evidence="8 10" type="primary">rpl4</name>
</gene>
<evidence type="ECO:0000256" key="5">
    <source>
        <dbReference type="ARBA" id="ARBA00022980"/>
    </source>
</evidence>
<organism evidence="10">
    <name type="scientific">Boldia erythrosiphon</name>
    <dbReference type="NCBI Taxonomy" id="74908"/>
    <lineage>
        <taxon>Eukaryota</taxon>
        <taxon>Rhodophyta</taxon>
        <taxon>Compsopogonophyceae</taxon>
        <taxon>Compsopogonales</taxon>
        <taxon>Boldiaceae</taxon>
        <taxon>Boldia</taxon>
    </lineage>
</organism>
<evidence type="ECO:0000256" key="6">
    <source>
        <dbReference type="ARBA" id="ARBA00023274"/>
    </source>
</evidence>
<dbReference type="EMBL" id="KY709208">
    <property type="protein sequence ID" value="ARO90582.1"/>
    <property type="molecule type" value="Genomic_DNA"/>
</dbReference>
<dbReference type="GO" id="GO:0005840">
    <property type="term" value="C:ribosome"/>
    <property type="evidence" value="ECO:0007669"/>
    <property type="project" value="UniProtKB-KW"/>
</dbReference>
<feature type="compositionally biased region" description="Basic residues" evidence="9">
    <location>
        <begin position="64"/>
        <end position="75"/>
    </location>
</feature>
<evidence type="ECO:0000256" key="4">
    <source>
        <dbReference type="ARBA" id="ARBA00022884"/>
    </source>
</evidence>
<geneLocation type="chloroplast" evidence="10"/>
<accession>A0A1Y9TLV0</accession>
<evidence type="ECO:0000256" key="1">
    <source>
        <dbReference type="ARBA" id="ARBA00004083"/>
    </source>
</evidence>
<dbReference type="AlphaFoldDB" id="A0A1Y9TLV0"/>
<dbReference type="InterPro" id="IPR002136">
    <property type="entry name" value="Ribosomal_uL4"/>
</dbReference>
<evidence type="ECO:0000256" key="7">
    <source>
        <dbReference type="ARBA" id="ARBA00035208"/>
    </source>
</evidence>
<dbReference type="GO" id="GO:0019843">
    <property type="term" value="F:rRNA binding"/>
    <property type="evidence" value="ECO:0007669"/>
    <property type="project" value="UniProtKB-UniRule"/>
</dbReference>
<dbReference type="PANTHER" id="PTHR10746">
    <property type="entry name" value="50S RIBOSOMAL PROTEIN L4"/>
    <property type="match status" value="1"/>
</dbReference>
<keyword evidence="5 8" id="KW-0689">Ribosomal protein</keyword>
<dbReference type="NCBIfam" id="TIGR03953">
    <property type="entry name" value="rplD_bact"/>
    <property type="match status" value="1"/>
</dbReference>
<reference evidence="10" key="1">
    <citation type="submission" date="2017-03" db="EMBL/GenBank/DDBJ databases">
        <title>The new red algal subphylum Proteorhodophytina comprises the largest and most divergent plastid genomes known.</title>
        <authorList>
            <person name="Munoz-Gomez S.A."/>
            <person name="Mejia-Franco F.G."/>
            <person name="Durnin K."/>
            <person name="Morgan C."/>
            <person name="Grisdale C.J."/>
            <person name="Archibald J.M."/>
            <person name="Slamovits C.H."/>
        </authorList>
    </citation>
    <scope>NUCLEOTIDE SEQUENCE</scope>
    <source>
        <strain evidence="10">UTEX LB2858</strain>
    </source>
</reference>
<dbReference type="GO" id="GO:0009507">
    <property type="term" value="C:chloroplast"/>
    <property type="evidence" value="ECO:0007669"/>
    <property type="project" value="UniProtKB-SubCell"/>
</dbReference>
<dbReference type="InterPro" id="IPR023574">
    <property type="entry name" value="Ribosomal_uL4_dom_sf"/>
</dbReference>
<dbReference type="Gene3D" id="3.40.1370.10">
    <property type="match status" value="1"/>
</dbReference>
<evidence type="ECO:0000256" key="3">
    <source>
        <dbReference type="ARBA" id="ARBA00022730"/>
    </source>
</evidence>
<keyword evidence="10" id="KW-0934">Plastid</keyword>
<dbReference type="GO" id="GO:1990904">
    <property type="term" value="C:ribonucleoprotein complex"/>
    <property type="evidence" value="ECO:0007669"/>
    <property type="project" value="UniProtKB-KW"/>
</dbReference>
<dbReference type="HAMAP" id="MF_01328_B">
    <property type="entry name" value="Ribosomal_uL4_B"/>
    <property type="match status" value="1"/>
</dbReference>
<proteinExistence type="inferred from homology"/>
<keyword evidence="4 8" id="KW-0694">RNA-binding</keyword>